<gene>
    <name evidence="6" type="primary">speE</name>
    <name evidence="11" type="ORF">Metus_1175</name>
</gene>
<dbReference type="FunFam" id="3.40.50.150:FF:000088">
    <property type="entry name" value="Polyamine aminopropyltransferase"/>
    <property type="match status" value="1"/>
</dbReference>
<dbReference type="HAMAP" id="MF_00198">
    <property type="entry name" value="Spermidine_synth"/>
    <property type="match status" value="1"/>
</dbReference>
<comment type="catalytic activity">
    <reaction evidence="5">
        <text>S-adenosyl 3-(methylsulfanyl)propylamine + spermidine = thermospermine + S-methyl-5'-thioadenosine + H(+)</text>
        <dbReference type="Rhea" id="RHEA:30515"/>
        <dbReference type="ChEBI" id="CHEBI:15378"/>
        <dbReference type="ChEBI" id="CHEBI:17509"/>
        <dbReference type="ChEBI" id="CHEBI:57443"/>
        <dbReference type="ChEBI" id="CHEBI:57834"/>
        <dbReference type="ChEBI" id="CHEBI:59903"/>
        <dbReference type="EC" id="2.5.1.79"/>
    </reaction>
</comment>
<name>A0A3S3RE91_METS7</name>
<dbReference type="PROSITE" id="PS01330">
    <property type="entry name" value="PABS_1"/>
    <property type="match status" value="1"/>
</dbReference>
<evidence type="ECO:0000313" key="12">
    <source>
        <dbReference type="Proteomes" id="UP000288215"/>
    </source>
</evidence>
<evidence type="ECO:0000256" key="6">
    <source>
        <dbReference type="HAMAP-Rule" id="MF_00198"/>
    </source>
</evidence>
<evidence type="ECO:0000256" key="8">
    <source>
        <dbReference type="RuleBase" id="RU003836"/>
    </source>
</evidence>
<feature type="binding site" evidence="6">
    <location>
        <position position="168"/>
    </location>
    <ligand>
        <name>S-methyl-5'-thioadenosine</name>
        <dbReference type="ChEBI" id="CHEBI:17509"/>
    </ligand>
</feature>
<feature type="binding site" evidence="6">
    <location>
        <position position="34"/>
    </location>
    <ligand>
        <name>S-methyl-5'-thioadenosine</name>
        <dbReference type="ChEBI" id="CHEBI:17509"/>
    </ligand>
</feature>
<organism evidence="11 12">
    <name type="scientific">Methanosuratincola subterraneus</name>
    <dbReference type="NCBI Taxonomy" id="2593994"/>
    <lineage>
        <taxon>Archaea</taxon>
        <taxon>Thermoproteota</taxon>
        <taxon>Methanosuratincolia</taxon>
        <taxon>Candidatus Methanomethylicales</taxon>
        <taxon>Candidatus Methanomethylicaceae</taxon>
        <taxon>Candidatus Methanosuratincola (ex Vanwonterghem et al. 2016)</taxon>
    </lineage>
</organism>
<accession>A0A3S3RE91</accession>
<keyword evidence="2" id="KW-0963">Cytoplasm</keyword>
<feature type="binding site" evidence="6">
    <location>
        <position position="89"/>
    </location>
    <ligand>
        <name>spermidine</name>
        <dbReference type="ChEBI" id="CHEBI:57834"/>
    </ligand>
</feature>
<comment type="catalytic activity">
    <reaction evidence="6 9">
        <text>S-adenosyl 3-(methylsulfanyl)propylamine + putrescine = S-methyl-5'-thioadenosine + spermidine + H(+)</text>
        <dbReference type="Rhea" id="RHEA:12721"/>
        <dbReference type="ChEBI" id="CHEBI:15378"/>
        <dbReference type="ChEBI" id="CHEBI:17509"/>
        <dbReference type="ChEBI" id="CHEBI:57443"/>
        <dbReference type="ChEBI" id="CHEBI:57834"/>
        <dbReference type="ChEBI" id="CHEBI:326268"/>
        <dbReference type="EC" id="2.5.1.16"/>
    </reaction>
</comment>
<dbReference type="PANTHER" id="PTHR43317:SF1">
    <property type="entry name" value="THERMOSPERMINE SYNTHASE ACAULIS5"/>
    <property type="match status" value="1"/>
</dbReference>
<evidence type="ECO:0000256" key="5">
    <source>
        <dbReference type="ARBA" id="ARBA00048874"/>
    </source>
</evidence>
<feature type="active site" description="Proton acceptor" evidence="6 7">
    <location>
        <position position="159"/>
    </location>
</feature>
<dbReference type="InterPro" id="IPR001045">
    <property type="entry name" value="Spermi_synthase"/>
</dbReference>
<dbReference type="SUPFAM" id="SSF53335">
    <property type="entry name" value="S-adenosyl-L-methionine-dependent methyltransferases"/>
    <property type="match status" value="1"/>
</dbReference>
<proteinExistence type="inferred from homology"/>
<dbReference type="Proteomes" id="UP000288215">
    <property type="component" value="Unassembled WGS sequence"/>
</dbReference>
<dbReference type="InterPro" id="IPR035246">
    <property type="entry name" value="Spermidine_synt_N"/>
</dbReference>
<dbReference type="Gene3D" id="3.40.50.150">
    <property type="entry name" value="Vaccinia Virus protein VP39"/>
    <property type="match status" value="1"/>
</dbReference>
<evidence type="ECO:0000256" key="2">
    <source>
        <dbReference type="ARBA" id="ARBA00022490"/>
    </source>
</evidence>
<dbReference type="NCBIfam" id="NF002010">
    <property type="entry name" value="PRK00811.1"/>
    <property type="match status" value="1"/>
</dbReference>
<comment type="subunit">
    <text evidence="6">Homodimer or homotetramer.</text>
</comment>
<dbReference type="PROSITE" id="PS51006">
    <property type="entry name" value="PABS_2"/>
    <property type="match status" value="1"/>
</dbReference>
<dbReference type="Gene3D" id="2.30.140.10">
    <property type="entry name" value="Spermidine synthase, tetramerisation domain"/>
    <property type="match status" value="1"/>
</dbReference>
<evidence type="ECO:0000256" key="4">
    <source>
        <dbReference type="ARBA" id="ARBA00023115"/>
    </source>
</evidence>
<sequence>MSLAWKWFIEYQTHGSAHMHGIRRTLHSERSEFQEIDVVESEDYGRMLILDGKVQSTVRDEYIYHESLVHPAMVAHASPKEVLILGGGEGGTLREVLRHPSVERAVMVDIDRRVVEVSKEHMPELSGGAFEDPRAELVFGDGRRYIEGCKDIFDVAIVDLTDPLEGGPGARLYTKEFYSLLSGILKEDGIMVTQATSTYYSDYCFATILKTVGSAFQLTGGYHVWVPSYDSTWGIVYGSKGPDPCGLIGKFEGAAAGKGVKGLRYLDEKTYQALFALPKDLVEKIRKWGLVATDEKPTFMPV</sequence>
<dbReference type="GO" id="GO:0010487">
    <property type="term" value="F:thermospermine synthase activity"/>
    <property type="evidence" value="ECO:0007669"/>
    <property type="project" value="UniProtKB-EC"/>
</dbReference>
<protein>
    <recommendedName>
        <fullName evidence="6">Polyamine aminopropyltransferase</fullName>
    </recommendedName>
    <alternativeName>
        <fullName evidence="6">Putrescine aminopropyltransferase</fullName>
        <shortName evidence="6">PAPT</shortName>
    </alternativeName>
    <alternativeName>
        <fullName evidence="6">Spermidine synthase</fullName>
        <shortName evidence="6">SPDS</shortName>
        <shortName evidence="6">SPDSY</shortName>
        <ecNumber evidence="6">2.5.1.16</ecNumber>
    </alternativeName>
</protein>
<reference evidence="11 12" key="1">
    <citation type="submission" date="2018-12" db="EMBL/GenBank/DDBJ databases">
        <title>The complete genome of the methanogenic archaea of the candidate phylum Verstraetearchaeota, obtained from the metagenome of underground thermal water.</title>
        <authorList>
            <person name="Kadnikov V.V."/>
            <person name="Mardanov A.V."/>
            <person name="Beletsky A.V."/>
            <person name="Karnachuk O.V."/>
            <person name="Ravin N.V."/>
        </authorList>
    </citation>
    <scope>NUCLEOTIDE SEQUENCE [LARGE SCALE GENOMIC DNA]</scope>
    <source>
        <strain evidence="11">Ch88</strain>
    </source>
</reference>
<evidence type="ECO:0000259" key="10">
    <source>
        <dbReference type="PROSITE" id="PS51006"/>
    </source>
</evidence>
<dbReference type="PANTHER" id="PTHR43317">
    <property type="entry name" value="THERMOSPERMINE SYNTHASE ACAULIS5"/>
    <property type="match status" value="1"/>
</dbReference>
<evidence type="ECO:0000313" key="11">
    <source>
        <dbReference type="EMBL" id="RWX73201.1"/>
    </source>
</evidence>
<comment type="caution">
    <text evidence="6">Lacks conserved residue(s) required for the propagation of feature annotation.</text>
</comment>
<comment type="caution">
    <text evidence="11">The sequence shown here is derived from an EMBL/GenBank/DDBJ whole genome shotgun (WGS) entry which is preliminary data.</text>
</comment>
<dbReference type="Pfam" id="PF01564">
    <property type="entry name" value="Spermine_synth"/>
    <property type="match status" value="1"/>
</dbReference>
<comment type="function">
    <text evidence="6">Catalyzes the irreversible transfer of a propylamine group from the amino donor S-adenosylmethioninamine (decarboxy-AdoMet) to putrescine (1,4-diaminobutane) to yield spermidine.</text>
</comment>
<feature type="binding site" evidence="6">
    <location>
        <position position="109"/>
    </location>
    <ligand>
        <name>S-methyl-5'-thioadenosine</name>
        <dbReference type="ChEBI" id="CHEBI:17509"/>
    </ligand>
</feature>
<dbReference type="NCBIfam" id="TIGR00417">
    <property type="entry name" value="speE"/>
    <property type="match status" value="1"/>
</dbReference>
<keyword evidence="3 6" id="KW-0808">Transferase</keyword>
<dbReference type="GO" id="GO:0008295">
    <property type="term" value="P:spermidine biosynthetic process"/>
    <property type="evidence" value="ECO:0007669"/>
    <property type="project" value="UniProtKB-UniRule"/>
</dbReference>
<dbReference type="UniPathway" id="UPA00248">
    <property type="reaction ID" value="UER00314"/>
</dbReference>
<dbReference type="EMBL" id="RXGA01000003">
    <property type="protein sequence ID" value="RWX73201.1"/>
    <property type="molecule type" value="Genomic_DNA"/>
</dbReference>
<keyword evidence="6 9" id="KW-0745">Spermidine biosynthesis</keyword>
<comment type="pathway">
    <text evidence="6">Amine and polyamine biosynthesis; spermidine biosynthesis; spermidine from putrescine: step 1/1.</text>
</comment>
<feature type="domain" description="PABS" evidence="10">
    <location>
        <begin position="5"/>
        <end position="240"/>
    </location>
</feature>
<dbReference type="InterPro" id="IPR029063">
    <property type="entry name" value="SAM-dependent_MTases_sf"/>
</dbReference>
<dbReference type="InterPro" id="IPR037163">
    <property type="entry name" value="Spermidine_synt_N_sf"/>
</dbReference>
<dbReference type="CDD" id="cd02440">
    <property type="entry name" value="AdoMet_MTases"/>
    <property type="match status" value="1"/>
</dbReference>
<dbReference type="GO" id="GO:0004766">
    <property type="term" value="F:spermidine synthase activity"/>
    <property type="evidence" value="ECO:0007669"/>
    <property type="project" value="UniProtKB-UniRule"/>
</dbReference>
<evidence type="ECO:0000256" key="9">
    <source>
        <dbReference type="RuleBase" id="RU003837"/>
    </source>
</evidence>
<evidence type="ECO:0000256" key="1">
    <source>
        <dbReference type="ARBA" id="ARBA00007867"/>
    </source>
</evidence>
<dbReference type="AlphaFoldDB" id="A0A3S3RE91"/>
<evidence type="ECO:0000256" key="7">
    <source>
        <dbReference type="PROSITE-ProRule" id="PRU00354"/>
    </source>
</evidence>
<comment type="similarity">
    <text evidence="1 6 8">Belongs to the spermidine/spermine synthase family.</text>
</comment>
<dbReference type="InterPro" id="IPR030373">
    <property type="entry name" value="PABS_CS"/>
</dbReference>
<feature type="binding site" evidence="6">
    <location>
        <begin position="141"/>
        <end position="142"/>
    </location>
    <ligand>
        <name>S-methyl-5'-thioadenosine</name>
        <dbReference type="ChEBI" id="CHEBI:17509"/>
    </ligand>
</feature>
<evidence type="ECO:0000256" key="3">
    <source>
        <dbReference type="ARBA" id="ARBA00022679"/>
    </source>
</evidence>
<dbReference type="Pfam" id="PF17284">
    <property type="entry name" value="Spermine_synt_N"/>
    <property type="match status" value="1"/>
</dbReference>
<dbReference type="InterPro" id="IPR030374">
    <property type="entry name" value="PABS"/>
</dbReference>
<dbReference type="EC" id="2.5.1.16" evidence="6"/>
<feature type="binding site" evidence="6">
    <location>
        <position position="65"/>
    </location>
    <ligand>
        <name>spermidine</name>
        <dbReference type="ChEBI" id="CHEBI:57834"/>
    </ligand>
</feature>
<keyword evidence="4 6" id="KW-0620">Polyamine biosynthesis</keyword>